<dbReference type="EMBL" id="SJZJ01000002">
    <property type="protein sequence ID" value="TCJ30808.1"/>
    <property type="molecule type" value="Genomic_DNA"/>
</dbReference>
<evidence type="ECO:0000256" key="1">
    <source>
        <dbReference type="SAM" id="Phobius"/>
    </source>
</evidence>
<dbReference type="AlphaFoldDB" id="A0A4R1CL94"/>
<evidence type="ECO:0008006" key="4">
    <source>
        <dbReference type="Google" id="ProtNLM"/>
    </source>
</evidence>
<sequence length="237" mass="25524">MVHDKFLMRLGAWSGFAYIAMFGLGWLVLAHFMPPIAPSASAAAVAARYTEHHWALMVAAVAMMVSTVMLLPLGALLMQLTAKIERGVGALTLMMGLTVATTMVLTFYTGLSFDVAAFRTGRSAEIVQAFDDAAFLQFMGGTPMFLAIWGLLGYAILVTQPRTGIQLFPRWVGYVSVLVVVGFLPEVLVFLFQTGPFAWNGAVGFWIPAVLLIGYLAASPFVLAPAVARVLADDDRA</sequence>
<gene>
    <name evidence="2" type="ORF">EPD65_01865</name>
</gene>
<protein>
    <recommendedName>
        <fullName evidence="4">DUF4386 domain-containing protein</fullName>
    </recommendedName>
</protein>
<keyword evidence="1" id="KW-1133">Transmembrane helix</keyword>
<dbReference type="RefSeq" id="WP_131581404.1">
    <property type="nucleotide sequence ID" value="NZ_SJZJ01000002.1"/>
</dbReference>
<comment type="caution">
    <text evidence="2">The sequence shown here is derived from an EMBL/GenBank/DDBJ whole genome shotgun (WGS) entry which is preliminary data.</text>
</comment>
<keyword evidence="1" id="KW-0812">Transmembrane</keyword>
<feature type="transmembrane region" description="Helical" evidence="1">
    <location>
        <begin position="205"/>
        <end position="232"/>
    </location>
</feature>
<evidence type="ECO:0000313" key="3">
    <source>
        <dbReference type="Proteomes" id="UP000295453"/>
    </source>
</evidence>
<feature type="transmembrane region" description="Helical" evidence="1">
    <location>
        <begin position="133"/>
        <end position="159"/>
    </location>
</feature>
<proteinExistence type="predicted"/>
<organism evidence="2 3">
    <name type="scientific">Nocardioides jejuensis</name>
    <dbReference type="NCBI Taxonomy" id="2502782"/>
    <lineage>
        <taxon>Bacteria</taxon>
        <taxon>Bacillati</taxon>
        <taxon>Actinomycetota</taxon>
        <taxon>Actinomycetes</taxon>
        <taxon>Propionibacteriales</taxon>
        <taxon>Nocardioidaceae</taxon>
        <taxon>Nocardioides</taxon>
    </lineage>
</organism>
<feature type="transmembrane region" description="Helical" evidence="1">
    <location>
        <begin position="12"/>
        <end position="33"/>
    </location>
</feature>
<dbReference type="Proteomes" id="UP000295453">
    <property type="component" value="Unassembled WGS sequence"/>
</dbReference>
<keyword evidence="1" id="KW-0472">Membrane</keyword>
<feature type="transmembrane region" description="Helical" evidence="1">
    <location>
        <begin position="171"/>
        <end position="193"/>
    </location>
</feature>
<feature type="transmembrane region" description="Helical" evidence="1">
    <location>
        <begin position="90"/>
        <end position="113"/>
    </location>
</feature>
<accession>A0A4R1CL94</accession>
<evidence type="ECO:0000313" key="2">
    <source>
        <dbReference type="EMBL" id="TCJ30808.1"/>
    </source>
</evidence>
<reference evidence="2 3" key="1">
    <citation type="submission" date="2019-03" db="EMBL/GenBank/DDBJ databases">
        <authorList>
            <person name="Kim M.K.M."/>
        </authorList>
    </citation>
    <scope>NUCLEOTIDE SEQUENCE [LARGE SCALE GENOMIC DNA]</scope>
    <source>
        <strain evidence="2 3">18JY15-6</strain>
    </source>
</reference>
<keyword evidence="3" id="KW-1185">Reference proteome</keyword>
<name>A0A4R1CL94_9ACTN</name>
<feature type="transmembrane region" description="Helical" evidence="1">
    <location>
        <begin position="53"/>
        <end position="78"/>
    </location>
</feature>
<dbReference type="OrthoDB" id="3820798at2"/>